<dbReference type="AlphaFoldDB" id="A0A3N4HMI6"/>
<evidence type="ECO:0000256" key="1">
    <source>
        <dbReference type="SAM" id="Coils"/>
    </source>
</evidence>
<name>A0A3N4HMI6_ASCIM</name>
<proteinExistence type="predicted"/>
<keyword evidence="3" id="KW-1185">Reference proteome</keyword>
<dbReference type="Proteomes" id="UP000275078">
    <property type="component" value="Unassembled WGS sequence"/>
</dbReference>
<sequence>MTNDTTSTSSQPTKHAFPPPTYPCGCPHGSVTALGIDMPICILHWYASSQLTPLFPEQTPPPNDPTNPMLAFLRTQRYIPHPPPGAASAAVNPKPCVCPSCVEHGRQVRDLEEARAELEEVRGRLEVSERKREGLMVELNALRRSAAEGR</sequence>
<dbReference type="EMBL" id="ML119773">
    <property type="protein sequence ID" value="RPA75032.1"/>
    <property type="molecule type" value="Genomic_DNA"/>
</dbReference>
<feature type="coiled-coil region" evidence="1">
    <location>
        <begin position="101"/>
        <end position="145"/>
    </location>
</feature>
<gene>
    <name evidence="2" type="ORF">BJ508DRAFT_332491</name>
</gene>
<organism evidence="2 3">
    <name type="scientific">Ascobolus immersus RN42</name>
    <dbReference type="NCBI Taxonomy" id="1160509"/>
    <lineage>
        <taxon>Eukaryota</taxon>
        <taxon>Fungi</taxon>
        <taxon>Dikarya</taxon>
        <taxon>Ascomycota</taxon>
        <taxon>Pezizomycotina</taxon>
        <taxon>Pezizomycetes</taxon>
        <taxon>Pezizales</taxon>
        <taxon>Ascobolaceae</taxon>
        <taxon>Ascobolus</taxon>
    </lineage>
</organism>
<keyword evidence="1" id="KW-0175">Coiled coil</keyword>
<evidence type="ECO:0000313" key="3">
    <source>
        <dbReference type="Proteomes" id="UP000275078"/>
    </source>
</evidence>
<reference evidence="2 3" key="1">
    <citation type="journal article" date="2018" name="Nat. Ecol. Evol.">
        <title>Pezizomycetes genomes reveal the molecular basis of ectomycorrhizal truffle lifestyle.</title>
        <authorList>
            <person name="Murat C."/>
            <person name="Payen T."/>
            <person name="Noel B."/>
            <person name="Kuo A."/>
            <person name="Morin E."/>
            <person name="Chen J."/>
            <person name="Kohler A."/>
            <person name="Krizsan K."/>
            <person name="Balestrini R."/>
            <person name="Da Silva C."/>
            <person name="Montanini B."/>
            <person name="Hainaut M."/>
            <person name="Levati E."/>
            <person name="Barry K.W."/>
            <person name="Belfiori B."/>
            <person name="Cichocki N."/>
            <person name="Clum A."/>
            <person name="Dockter R.B."/>
            <person name="Fauchery L."/>
            <person name="Guy J."/>
            <person name="Iotti M."/>
            <person name="Le Tacon F."/>
            <person name="Lindquist E.A."/>
            <person name="Lipzen A."/>
            <person name="Malagnac F."/>
            <person name="Mello A."/>
            <person name="Molinier V."/>
            <person name="Miyauchi S."/>
            <person name="Poulain J."/>
            <person name="Riccioni C."/>
            <person name="Rubini A."/>
            <person name="Sitrit Y."/>
            <person name="Splivallo R."/>
            <person name="Traeger S."/>
            <person name="Wang M."/>
            <person name="Zifcakova L."/>
            <person name="Wipf D."/>
            <person name="Zambonelli A."/>
            <person name="Paolocci F."/>
            <person name="Nowrousian M."/>
            <person name="Ottonello S."/>
            <person name="Baldrian P."/>
            <person name="Spatafora J.W."/>
            <person name="Henrissat B."/>
            <person name="Nagy L.G."/>
            <person name="Aury J.M."/>
            <person name="Wincker P."/>
            <person name="Grigoriev I.V."/>
            <person name="Bonfante P."/>
            <person name="Martin F.M."/>
        </authorList>
    </citation>
    <scope>NUCLEOTIDE SEQUENCE [LARGE SCALE GENOMIC DNA]</scope>
    <source>
        <strain evidence="2 3">RN42</strain>
    </source>
</reference>
<evidence type="ECO:0000313" key="2">
    <source>
        <dbReference type="EMBL" id="RPA75032.1"/>
    </source>
</evidence>
<accession>A0A3N4HMI6</accession>
<protein>
    <submittedName>
        <fullName evidence="2">Uncharacterized protein</fullName>
    </submittedName>
</protein>